<accession>A0ACC0F4D5</accession>
<keyword evidence="2" id="KW-1185">Reference proteome</keyword>
<dbReference type="EMBL" id="CM045768">
    <property type="protein sequence ID" value="KAI7983532.1"/>
    <property type="molecule type" value="Genomic_DNA"/>
</dbReference>
<proteinExistence type="predicted"/>
<sequence length="75" mass="8140">MTVVVDDSLRRLAREFPDLDPSGAEARVFTGFHHLFSSSSYWVSSSIEENGKSTAATAALVAVVAHRRTISAWCA</sequence>
<organism evidence="1 2">
    <name type="scientific">Camellia lanceoleosa</name>
    <dbReference type="NCBI Taxonomy" id="1840588"/>
    <lineage>
        <taxon>Eukaryota</taxon>
        <taxon>Viridiplantae</taxon>
        <taxon>Streptophyta</taxon>
        <taxon>Embryophyta</taxon>
        <taxon>Tracheophyta</taxon>
        <taxon>Spermatophyta</taxon>
        <taxon>Magnoliopsida</taxon>
        <taxon>eudicotyledons</taxon>
        <taxon>Gunneridae</taxon>
        <taxon>Pentapetalae</taxon>
        <taxon>asterids</taxon>
        <taxon>Ericales</taxon>
        <taxon>Theaceae</taxon>
        <taxon>Camellia</taxon>
    </lineage>
</organism>
<dbReference type="Proteomes" id="UP001060215">
    <property type="component" value="Chromosome 11"/>
</dbReference>
<protein>
    <submittedName>
        <fullName evidence="1">Uncharacterized protein</fullName>
    </submittedName>
</protein>
<evidence type="ECO:0000313" key="2">
    <source>
        <dbReference type="Proteomes" id="UP001060215"/>
    </source>
</evidence>
<reference evidence="1 2" key="1">
    <citation type="journal article" date="2022" name="Plant J.">
        <title>Chromosome-level genome of Camellia lanceoleosa provides a valuable resource for understanding genome evolution and self-incompatibility.</title>
        <authorList>
            <person name="Gong W."/>
            <person name="Xiao S."/>
            <person name="Wang L."/>
            <person name="Liao Z."/>
            <person name="Chang Y."/>
            <person name="Mo W."/>
            <person name="Hu G."/>
            <person name="Li W."/>
            <person name="Zhao G."/>
            <person name="Zhu H."/>
            <person name="Hu X."/>
            <person name="Ji K."/>
            <person name="Xiang X."/>
            <person name="Song Q."/>
            <person name="Yuan D."/>
            <person name="Jin S."/>
            <person name="Zhang L."/>
        </authorList>
    </citation>
    <scope>NUCLEOTIDE SEQUENCE [LARGE SCALE GENOMIC DNA]</scope>
    <source>
        <strain evidence="1">SQ_2022a</strain>
    </source>
</reference>
<gene>
    <name evidence="1" type="ORF">LOK49_LG15G01260</name>
</gene>
<name>A0ACC0F4D5_9ERIC</name>
<comment type="caution">
    <text evidence="1">The sequence shown here is derived from an EMBL/GenBank/DDBJ whole genome shotgun (WGS) entry which is preliminary data.</text>
</comment>
<evidence type="ECO:0000313" key="1">
    <source>
        <dbReference type="EMBL" id="KAI7983532.1"/>
    </source>
</evidence>